<reference evidence="2 3" key="1">
    <citation type="journal article" date="2024" name="Nat. Commun.">
        <title>Phylogenomics reveals the evolutionary origins of lichenization in chlorophyte algae.</title>
        <authorList>
            <person name="Puginier C."/>
            <person name="Libourel C."/>
            <person name="Otte J."/>
            <person name="Skaloud P."/>
            <person name="Haon M."/>
            <person name="Grisel S."/>
            <person name="Petersen M."/>
            <person name="Berrin J.G."/>
            <person name="Delaux P.M."/>
            <person name="Dal Grande F."/>
            <person name="Keller J."/>
        </authorList>
    </citation>
    <scope>NUCLEOTIDE SEQUENCE [LARGE SCALE GENOMIC DNA]</scope>
    <source>
        <strain evidence="2 3">SAG 2036</strain>
    </source>
</reference>
<gene>
    <name evidence="2" type="ORF">WJX73_007541</name>
</gene>
<keyword evidence="1" id="KW-1133">Transmembrane helix</keyword>
<keyword evidence="1" id="KW-0472">Membrane</keyword>
<protein>
    <submittedName>
        <fullName evidence="2">Uncharacterized protein</fullName>
    </submittedName>
</protein>
<evidence type="ECO:0000313" key="2">
    <source>
        <dbReference type="EMBL" id="KAK9806439.1"/>
    </source>
</evidence>
<keyword evidence="1" id="KW-0812">Transmembrane</keyword>
<keyword evidence="3" id="KW-1185">Reference proteome</keyword>
<sequence length="117" mass="13763">MSDFGLAAYRGEGNIPHLPEQHFTCYFAGAQLALAMLLLPGRVFGSELRPRRFNRDYIWSVCEENARRNQARRGKKPTYALFKPKQTDHSMLKMWNNQLQWKSWMRERMGGGWIRSV</sequence>
<proteinExistence type="predicted"/>
<comment type="caution">
    <text evidence="2">The sequence shown here is derived from an EMBL/GenBank/DDBJ whole genome shotgun (WGS) entry which is preliminary data.</text>
</comment>
<dbReference type="Proteomes" id="UP001465755">
    <property type="component" value="Unassembled WGS sequence"/>
</dbReference>
<accession>A0AAW1P9S3</accession>
<dbReference type="EMBL" id="JALJOQ010000038">
    <property type="protein sequence ID" value="KAK9806439.1"/>
    <property type="molecule type" value="Genomic_DNA"/>
</dbReference>
<feature type="transmembrane region" description="Helical" evidence="1">
    <location>
        <begin position="26"/>
        <end position="45"/>
    </location>
</feature>
<evidence type="ECO:0000256" key="1">
    <source>
        <dbReference type="SAM" id="Phobius"/>
    </source>
</evidence>
<name>A0AAW1P9S3_9CHLO</name>
<dbReference type="AlphaFoldDB" id="A0AAW1P9S3"/>
<evidence type="ECO:0000313" key="3">
    <source>
        <dbReference type="Proteomes" id="UP001465755"/>
    </source>
</evidence>
<organism evidence="2 3">
    <name type="scientific">Symbiochloris irregularis</name>
    <dbReference type="NCBI Taxonomy" id="706552"/>
    <lineage>
        <taxon>Eukaryota</taxon>
        <taxon>Viridiplantae</taxon>
        <taxon>Chlorophyta</taxon>
        <taxon>core chlorophytes</taxon>
        <taxon>Trebouxiophyceae</taxon>
        <taxon>Trebouxiales</taxon>
        <taxon>Trebouxiaceae</taxon>
        <taxon>Symbiochloris</taxon>
    </lineage>
</organism>